<keyword evidence="1" id="KW-0812">Transmembrane</keyword>
<evidence type="ECO:0000256" key="1">
    <source>
        <dbReference type="SAM" id="Phobius"/>
    </source>
</evidence>
<protein>
    <submittedName>
        <fullName evidence="2">Uncharacterized protein</fullName>
    </submittedName>
</protein>
<accession>A0A2V0RC24</accession>
<comment type="caution">
    <text evidence="2">The sequence shown here is derived from an EMBL/GenBank/DDBJ whole genome shotgun (WGS) entry which is preliminary data.</text>
</comment>
<keyword evidence="1" id="KW-1133">Transmembrane helix</keyword>
<dbReference type="AlphaFoldDB" id="A0A2V0RC24"/>
<keyword evidence="1" id="KW-0472">Membrane</keyword>
<dbReference type="EMBL" id="BDQE01000121">
    <property type="protein sequence ID" value="GBH22831.1"/>
    <property type="molecule type" value="Genomic_RNA"/>
</dbReference>
<reference evidence="2" key="1">
    <citation type="submission" date="2017-04" db="EMBL/GenBank/DDBJ databases">
        <title>Unveiling RNA virosphere associated with marine microorganisms.</title>
        <authorList>
            <person name="Urayama S."/>
            <person name="Takaki Y."/>
            <person name="Nishi S."/>
            <person name="Yoshida Y."/>
            <person name="Deguchi S."/>
            <person name="Takai K."/>
            <person name="Nunoura T."/>
        </authorList>
    </citation>
    <scope>NUCLEOTIDE SEQUENCE</scope>
</reference>
<evidence type="ECO:0000313" key="2">
    <source>
        <dbReference type="EMBL" id="GBH22831.1"/>
    </source>
</evidence>
<name>A0A2V0RC24_9ZZZZ</name>
<sequence>MTISSQPIKAGLITEQLQTNDRTVRSAVNAQFKAKQVQRLADSVERNATIQYYAGVGAISFVVLGIVVLPIVVLLTLVYKITSVARFFKCLIPQLLYQLVYPFDREERIAALALIGCPPLNKKGPAVQGQDFDPREALEGSYLPGPWGTSTDTATFANALAWYNETKAGDDPPYVE</sequence>
<proteinExistence type="predicted"/>
<organism evidence="2">
    <name type="scientific">viral metagenome</name>
    <dbReference type="NCBI Taxonomy" id="1070528"/>
    <lineage>
        <taxon>unclassified sequences</taxon>
        <taxon>metagenomes</taxon>
        <taxon>organismal metagenomes</taxon>
    </lineage>
</organism>
<feature type="transmembrane region" description="Helical" evidence="1">
    <location>
        <begin position="52"/>
        <end position="79"/>
    </location>
</feature>